<evidence type="ECO:0000313" key="3">
    <source>
        <dbReference type="Proteomes" id="UP000028922"/>
    </source>
</evidence>
<dbReference type="PATRIC" id="fig|1527444.3.peg.232"/>
<dbReference type="AlphaFoldDB" id="A0A086CI48"/>
<feature type="transmembrane region" description="Helical" evidence="1">
    <location>
        <begin position="156"/>
        <end position="177"/>
    </location>
</feature>
<proteinExistence type="predicted"/>
<organism evidence="2 3">
    <name type="scientific">Candidatus Atelocyanobacterium thalassa isolate SIO64986</name>
    <dbReference type="NCBI Taxonomy" id="1527444"/>
    <lineage>
        <taxon>Bacteria</taxon>
        <taxon>Bacillati</taxon>
        <taxon>Cyanobacteriota</taxon>
        <taxon>Cyanophyceae</taxon>
        <taxon>Oscillatoriophycideae</taxon>
        <taxon>Chroococcales</taxon>
        <taxon>Aphanothecaceae</taxon>
        <taxon>Candidatus Atelocyanobacterium</taxon>
        <taxon>Candidatus Atelocyanobacterium thalassae</taxon>
    </lineage>
</organism>
<accession>A0A086CI48</accession>
<dbReference type="Pfam" id="PF11833">
    <property type="entry name" value="CPP1-like"/>
    <property type="match status" value="1"/>
</dbReference>
<dbReference type="EMBL" id="JPSP01000002">
    <property type="protein sequence ID" value="KFF41862.1"/>
    <property type="molecule type" value="Genomic_DNA"/>
</dbReference>
<gene>
    <name evidence="2" type="ORF">ucyna2_00241</name>
</gene>
<protein>
    <submittedName>
        <fullName evidence="2">Uncharacterized protein</fullName>
    </submittedName>
</protein>
<keyword evidence="1" id="KW-0812">Transmembrane</keyword>
<evidence type="ECO:0000313" key="2">
    <source>
        <dbReference type="EMBL" id="KFF41862.1"/>
    </source>
</evidence>
<dbReference type="Proteomes" id="UP000028922">
    <property type="component" value="Unassembled WGS sequence"/>
</dbReference>
<comment type="caution">
    <text evidence="2">The sequence shown here is derived from an EMBL/GenBank/DDBJ whole genome shotgun (WGS) entry which is preliminary data.</text>
</comment>
<feature type="transmembrane region" description="Helical" evidence="1">
    <location>
        <begin position="189"/>
        <end position="205"/>
    </location>
</feature>
<feature type="transmembrane region" description="Helical" evidence="1">
    <location>
        <begin position="105"/>
        <end position="122"/>
    </location>
</feature>
<name>A0A086CI48_9CHRO</name>
<sequence length="206" mass="23714">MSEKTPYEKLGVSETAPFEEIQKAKDHLSQKHSDSFETIESIESAYDAIVMERLKLRQEGKVSVPDNIRFAEHQREINSKFPVSNFKSMFHWIQQFIDIPSFNDILLKTGIFLALSLLVGFLRPQSSLTPLFLALGVFVNIYFLNKKENKFNRALLITLTMLSLGMIIGGSIIQLFYDPNTTREFSQSFVSIIVFFIFWLSSSFLH</sequence>
<dbReference type="PANTHER" id="PTHR33372">
    <property type="match status" value="1"/>
</dbReference>
<dbReference type="InterPro" id="IPR021788">
    <property type="entry name" value="CPP1-like"/>
</dbReference>
<keyword evidence="1" id="KW-1133">Transmembrane helix</keyword>
<dbReference type="eggNOG" id="COG2214">
    <property type="taxonomic scope" value="Bacteria"/>
</dbReference>
<dbReference type="PANTHER" id="PTHR33372:SF2">
    <property type="entry name" value="PROTEIN CHAPERONE-LIKE PROTEIN OF POR1, CHLOROPLASTIC"/>
    <property type="match status" value="1"/>
</dbReference>
<dbReference type="STRING" id="1527444.ucyna2_00241"/>
<reference evidence="2 3" key="1">
    <citation type="submission" date="2014-08" db="EMBL/GenBank/DDBJ databases">
        <title>Comparative genomics reveals surprising divergence of two closely related strains of uncultivated UCYN-A cyanobacteria.</title>
        <authorList>
            <person name="Bombar D."/>
            <person name="Heller P."/>
            <person name="Sanchez-Baracaldo P."/>
            <person name="Carter B.J."/>
            <person name="Zert J.P."/>
        </authorList>
    </citation>
    <scope>NUCLEOTIDE SEQUENCE [LARGE SCALE GENOMIC DNA]</scope>
</reference>
<feature type="transmembrane region" description="Helical" evidence="1">
    <location>
        <begin position="128"/>
        <end position="144"/>
    </location>
</feature>
<evidence type="ECO:0000256" key="1">
    <source>
        <dbReference type="SAM" id="Phobius"/>
    </source>
</evidence>
<keyword evidence="1" id="KW-0472">Membrane</keyword>